<protein>
    <submittedName>
        <fullName evidence="1">Uncharacterized protein</fullName>
    </submittedName>
</protein>
<dbReference type="RefSeq" id="WP_038187952.1">
    <property type="nucleotide sequence ID" value="NZ_JRWP01000004.1"/>
</dbReference>
<dbReference type="AlphaFoldDB" id="A0A0A5I2F3"/>
<evidence type="ECO:0000313" key="1">
    <source>
        <dbReference type="EMBL" id="KGY09949.1"/>
    </source>
</evidence>
<dbReference type="Pfam" id="PF05742">
    <property type="entry name" value="TANGO2"/>
    <property type="match status" value="1"/>
</dbReference>
<accession>A0A0A5I2F3</accession>
<dbReference type="EMBL" id="JRWP01000004">
    <property type="protein sequence ID" value="KGY09949.1"/>
    <property type="molecule type" value="Genomic_DNA"/>
</dbReference>
<comment type="caution">
    <text evidence="1">The sequence shown here is derived from an EMBL/GenBank/DDBJ whole genome shotgun (WGS) entry which is preliminary data.</text>
</comment>
<organism evidence="1 2">
    <name type="scientific">Photobacterium sp. (strain ATCC 43367)</name>
    <dbReference type="NCBI Taxonomy" id="379097"/>
    <lineage>
        <taxon>Bacteria</taxon>
        <taxon>Pseudomonadati</taxon>
        <taxon>Pseudomonadota</taxon>
        <taxon>Gammaproteobacteria</taxon>
        <taxon>Vibrionales</taxon>
        <taxon>Vibrionaceae</taxon>
        <taxon>Vibrio</taxon>
        <taxon>Vibrio oreintalis group</taxon>
    </lineage>
</organism>
<dbReference type="STRING" id="379097.SE23_07240"/>
<sequence>MCTLSWVYHGNTHYEVYFNRDEQRARLPAIEPQNLIIDGVNCVMPIDPVGGGSWIATNEHGVTICLLNFYQGDTPKGKLVSRGMIIKRLASSGSSQMVERRLLEMDLSCFAPFTLVPFDTRRSANESVVWTWNGSTLVRSHATAPIVSAAMHFEQARDFRVTLFDALTGSIERDKLGCQFHHTHDDAAPHLSPLMKRDDARTVSFTSVVVSPNQQTMIYRSFDDDHKIDFQSSLQCRNHDAIQQGVFK</sequence>
<reference evidence="1 2" key="1">
    <citation type="submission" date="2014-10" db="EMBL/GenBank/DDBJ databases">
        <title>Genome sequencing of Vibrio sinaloensis T08.</title>
        <authorList>
            <person name="Chan K.-G."/>
            <person name="Mohamad N.I."/>
        </authorList>
    </citation>
    <scope>NUCLEOTIDE SEQUENCE [LARGE SCALE GENOMIC DNA]</scope>
    <source>
        <strain evidence="1 2">T08</strain>
    </source>
</reference>
<dbReference type="OrthoDB" id="1113830at2"/>
<name>A0A0A5I2F3_PHOS4</name>
<dbReference type="InterPro" id="IPR008551">
    <property type="entry name" value="TANGO2"/>
</dbReference>
<proteinExistence type="predicted"/>
<evidence type="ECO:0000313" key="2">
    <source>
        <dbReference type="Proteomes" id="UP000030451"/>
    </source>
</evidence>
<dbReference type="Proteomes" id="UP000030451">
    <property type="component" value="Unassembled WGS sequence"/>
</dbReference>
<gene>
    <name evidence="1" type="ORF">NM06_03265</name>
</gene>